<keyword evidence="3" id="KW-0378">Hydrolase</keyword>
<keyword evidence="5" id="KW-0812">Transmembrane</keyword>
<proteinExistence type="inferred from homology"/>
<comment type="caution">
    <text evidence="7">The sequence shown here is derived from an EMBL/GenBank/DDBJ whole genome shotgun (WGS) entry which is preliminary data.</text>
</comment>
<dbReference type="Proteomes" id="UP001176961">
    <property type="component" value="Unassembled WGS sequence"/>
</dbReference>
<keyword evidence="4" id="KW-0862">Zinc</keyword>
<comment type="similarity">
    <text evidence="1">Belongs to the metallo-beta-lactamase superfamily. Glyoxalase II family.</text>
</comment>
<dbReference type="PANTHER" id="PTHR23131:SF0">
    <property type="entry name" value="ENDORIBONUCLEASE LACTB2"/>
    <property type="match status" value="1"/>
</dbReference>
<evidence type="ECO:0000259" key="6">
    <source>
        <dbReference type="SMART" id="SM00849"/>
    </source>
</evidence>
<dbReference type="PANTHER" id="PTHR23131">
    <property type="entry name" value="ENDORIBONUCLEASE LACTB2"/>
    <property type="match status" value="1"/>
</dbReference>
<dbReference type="GO" id="GO:0016787">
    <property type="term" value="F:hydrolase activity"/>
    <property type="evidence" value="ECO:0007669"/>
    <property type="project" value="UniProtKB-KW"/>
</dbReference>
<dbReference type="Pfam" id="PF17778">
    <property type="entry name" value="WHD_BLACT"/>
    <property type="match status" value="1"/>
</dbReference>
<dbReference type="AlphaFoldDB" id="A0AA36MDU6"/>
<reference evidence="7" key="1">
    <citation type="submission" date="2023-07" db="EMBL/GenBank/DDBJ databases">
        <authorList>
            <consortium name="CYATHOMIX"/>
        </authorList>
    </citation>
    <scope>NUCLEOTIDE SEQUENCE</scope>
    <source>
        <strain evidence="7">N/A</strain>
    </source>
</reference>
<dbReference type="GO" id="GO:0046872">
    <property type="term" value="F:metal ion binding"/>
    <property type="evidence" value="ECO:0007669"/>
    <property type="project" value="UniProtKB-KW"/>
</dbReference>
<accession>A0AA36MDU6</accession>
<evidence type="ECO:0000256" key="2">
    <source>
        <dbReference type="ARBA" id="ARBA00022723"/>
    </source>
</evidence>
<gene>
    <name evidence="7" type="ORF">CYNAS_LOCUS20719</name>
</gene>
<evidence type="ECO:0000256" key="1">
    <source>
        <dbReference type="ARBA" id="ARBA00006759"/>
    </source>
</evidence>
<keyword evidence="5" id="KW-0472">Membrane</keyword>
<dbReference type="InterPro" id="IPR050662">
    <property type="entry name" value="Sec-metab_biosynth-thioest"/>
</dbReference>
<sequence length="315" mass="36110">MDWFTLIRRYFDFVYSCLTGYVYFLYTRRFTKRKPRKDLTPLDDIAQISPSITRVLGQNPGPFTLQGTNTYLIGKGKRKFLIDAGEKNNMRYIPKLKEALGDATIESIICTHWHQDHTGGCSLVEDHFRTSSGKRPQVYKMRHANKNVKGCRFVDEGYVFKEDGVTLRVIETRGHTSDHIALFYEEEGVLFSGDCILGEGASIFENLSDYMRSLKKLLNLPCKLICPGHGPLISDAKGKIEEYIERRQKREIQVLNYLQQVGQANPLEVTRALYKGLPRNVHVAAFVSVRLHLAKLKDEGKLRKTGFIDYVYVCS</sequence>
<feature type="domain" description="Metallo-beta-lactamase" evidence="6">
    <location>
        <begin position="67"/>
        <end position="229"/>
    </location>
</feature>
<dbReference type="SMART" id="SM00849">
    <property type="entry name" value="Lactamase_B"/>
    <property type="match status" value="1"/>
</dbReference>
<keyword evidence="2" id="KW-0479">Metal-binding</keyword>
<dbReference type="CDD" id="cd07722">
    <property type="entry name" value="LACTB2-like_MBL-fold"/>
    <property type="match status" value="1"/>
</dbReference>
<organism evidence="7 8">
    <name type="scientific">Cylicocyclus nassatus</name>
    <name type="common">Nematode worm</name>
    <dbReference type="NCBI Taxonomy" id="53992"/>
    <lineage>
        <taxon>Eukaryota</taxon>
        <taxon>Metazoa</taxon>
        <taxon>Ecdysozoa</taxon>
        <taxon>Nematoda</taxon>
        <taxon>Chromadorea</taxon>
        <taxon>Rhabditida</taxon>
        <taxon>Rhabditina</taxon>
        <taxon>Rhabditomorpha</taxon>
        <taxon>Strongyloidea</taxon>
        <taxon>Strongylidae</taxon>
        <taxon>Cylicocyclus</taxon>
    </lineage>
</organism>
<evidence type="ECO:0000313" key="8">
    <source>
        <dbReference type="Proteomes" id="UP001176961"/>
    </source>
</evidence>
<dbReference type="Gene3D" id="3.60.15.10">
    <property type="entry name" value="Ribonuclease Z/Hydroxyacylglutathione hydrolase-like"/>
    <property type="match status" value="1"/>
</dbReference>
<keyword evidence="5" id="KW-1133">Transmembrane helix</keyword>
<dbReference type="EMBL" id="CATQJL010000326">
    <property type="protein sequence ID" value="CAJ0608736.1"/>
    <property type="molecule type" value="Genomic_DNA"/>
</dbReference>
<feature type="transmembrane region" description="Helical" evidence="5">
    <location>
        <begin position="6"/>
        <end position="26"/>
    </location>
</feature>
<dbReference type="SUPFAM" id="SSF56281">
    <property type="entry name" value="Metallo-hydrolase/oxidoreductase"/>
    <property type="match status" value="1"/>
</dbReference>
<dbReference type="FunFam" id="3.60.15.10:FF:000041">
    <property type="entry name" value="Metallo-beta-lactamase domain protein"/>
    <property type="match status" value="1"/>
</dbReference>
<dbReference type="InterPro" id="IPR036866">
    <property type="entry name" value="RibonucZ/Hydroxyglut_hydro"/>
</dbReference>
<dbReference type="InterPro" id="IPR001279">
    <property type="entry name" value="Metallo-B-lactamas"/>
</dbReference>
<dbReference type="Gene3D" id="1.10.10.10">
    <property type="entry name" value="Winged helix-like DNA-binding domain superfamily/Winged helix DNA-binding domain"/>
    <property type="match status" value="1"/>
</dbReference>
<keyword evidence="8" id="KW-1185">Reference proteome</keyword>
<dbReference type="InterPro" id="IPR047921">
    <property type="entry name" value="LACTB2-like_MBL-fold"/>
</dbReference>
<evidence type="ECO:0000256" key="5">
    <source>
        <dbReference type="SAM" id="Phobius"/>
    </source>
</evidence>
<protein>
    <recommendedName>
        <fullName evidence="6">Metallo-beta-lactamase domain-containing protein</fullName>
    </recommendedName>
</protein>
<dbReference type="Pfam" id="PF00753">
    <property type="entry name" value="Lactamase_B"/>
    <property type="match status" value="1"/>
</dbReference>
<evidence type="ECO:0000313" key="7">
    <source>
        <dbReference type="EMBL" id="CAJ0608736.1"/>
    </source>
</evidence>
<dbReference type="InterPro" id="IPR041516">
    <property type="entry name" value="LACTB2_WH"/>
</dbReference>
<dbReference type="InterPro" id="IPR036388">
    <property type="entry name" value="WH-like_DNA-bd_sf"/>
</dbReference>
<evidence type="ECO:0000256" key="3">
    <source>
        <dbReference type="ARBA" id="ARBA00022801"/>
    </source>
</evidence>
<name>A0AA36MDU6_CYLNA</name>
<evidence type="ECO:0000256" key="4">
    <source>
        <dbReference type="ARBA" id="ARBA00022833"/>
    </source>
</evidence>